<dbReference type="OrthoDB" id="5988181at2759"/>
<dbReference type="GO" id="GO:0005759">
    <property type="term" value="C:mitochondrial matrix"/>
    <property type="evidence" value="ECO:0007669"/>
    <property type="project" value="TreeGrafter"/>
</dbReference>
<dbReference type="EMBL" id="OOIL02000624">
    <property type="protein sequence ID" value="VFQ67576.1"/>
    <property type="molecule type" value="Genomic_DNA"/>
</dbReference>
<dbReference type="PANTHER" id="PTHR31399">
    <property type="entry name" value="DNA-DIRECTED PRIMASE / POLYMERASE PROTEIN"/>
    <property type="match status" value="1"/>
</dbReference>
<comment type="catalytic activity">
    <reaction evidence="2">
        <text>ssDNA + n NTP = ssDNA/pppN(pN)n-1 hybrid + (n-1) diphosphate.</text>
        <dbReference type="EC" id="2.7.7.102"/>
    </reaction>
</comment>
<evidence type="ECO:0000256" key="1">
    <source>
        <dbReference type="ARBA" id="ARBA00026139"/>
    </source>
</evidence>
<dbReference type="InterPro" id="IPR044917">
    <property type="entry name" value="PRIMPOL"/>
</dbReference>
<dbReference type="EC" id="2.7.7.102" evidence="3"/>
<organism evidence="5 6">
    <name type="scientific">Cuscuta campestris</name>
    <dbReference type="NCBI Taxonomy" id="132261"/>
    <lineage>
        <taxon>Eukaryota</taxon>
        <taxon>Viridiplantae</taxon>
        <taxon>Streptophyta</taxon>
        <taxon>Embryophyta</taxon>
        <taxon>Tracheophyta</taxon>
        <taxon>Spermatophyta</taxon>
        <taxon>Magnoliopsida</taxon>
        <taxon>eudicotyledons</taxon>
        <taxon>Gunneridae</taxon>
        <taxon>Pentapetalae</taxon>
        <taxon>asterids</taxon>
        <taxon>lamiids</taxon>
        <taxon>Solanales</taxon>
        <taxon>Convolvulaceae</taxon>
        <taxon>Cuscuteae</taxon>
        <taxon>Cuscuta</taxon>
        <taxon>Cuscuta subgen. Grammica</taxon>
        <taxon>Cuscuta sect. Cleistogrammica</taxon>
    </lineage>
</organism>
<accession>A0A484KYH5</accession>
<dbReference type="Proteomes" id="UP000595140">
    <property type="component" value="Unassembled WGS sequence"/>
</dbReference>
<protein>
    <recommendedName>
        <fullName evidence="1">DNA-directed primase/polymerase protein</fullName>
        <ecNumber evidence="3">2.7.7.102</ecNumber>
    </recommendedName>
</protein>
<keyword evidence="6" id="KW-1185">Reference proteome</keyword>
<name>A0A484KYH5_9ASTE</name>
<dbReference type="AlphaFoldDB" id="A0A484KYH5"/>
<dbReference type="Pfam" id="PF03121">
    <property type="entry name" value="Herpes_UL52"/>
    <property type="match status" value="1"/>
</dbReference>
<evidence type="ECO:0000313" key="6">
    <source>
        <dbReference type="Proteomes" id="UP000595140"/>
    </source>
</evidence>
<evidence type="ECO:0000313" key="5">
    <source>
        <dbReference type="EMBL" id="VFQ67576.1"/>
    </source>
</evidence>
<dbReference type="PANTHER" id="PTHR31399:SF0">
    <property type="entry name" value="DNA-DIRECTED PRIMASE_POLYMERASE PROTEIN"/>
    <property type="match status" value="1"/>
</dbReference>
<evidence type="ECO:0000256" key="2">
    <source>
        <dbReference type="ARBA" id="ARBA00044677"/>
    </source>
</evidence>
<reference evidence="5 6" key="1">
    <citation type="submission" date="2018-04" db="EMBL/GenBank/DDBJ databases">
        <authorList>
            <person name="Vogel A."/>
        </authorList>
    </citation>
    <scope>NUCLEOTIDE SEQUENCE [LARGE SCALE GENOMIC DNA]</scope>
</reference>
<proteinExistence type="predicted"/>
<dbReference type="GO" id="GO:0009411">
    <property type="term" value="P:response to UV"/>
    <property type="evidence" value="ECO:0007669"/>
    <property type="project" value="TreeGrafter"/>
</dbReference>
<dbReference type="GO" id="GO:0003682">
    <property type="term" value="F:chromatin binding"/>
    <property type="evidence" value="ECO:0007669"/>
    <property type="project" value="TreeGrafter"/>
</dbReference>
<evidence type="ECO:0000256" key="4">
    <source>
        <dbReference type="ARBA" id="ARBA00047303"/>
    </source>
</evidence>
<evidence type="ECO:0000256" key="3">
    <source>
        <dbReference type="ARBA" id="ARBA00044768"/>
    </source>
</evidence>
<dbReference type="GO" id="GO:0005634">
    <property type="term" value="C:nucleus"/>
    <property type="evidence" value="ECO:0007669"/>
    <property type="project" value="TreeGrafter"/>
</dbReference>
<dbReference type="GO" id="GO:0031297">
    <property type="term" value="P:replication fork processing"/>
    <property type="evidence" value="ECO:0007669"/>
    <property type="project" value="TreeGrafter"/>
</dbReference>
<dbReference type="GO" id="GO:0003887">
    <property type="term" value="F:DNA-directed DNA polymerase activity"/>
    <property type="evidence" value="ECO:0007669"/>
    <property type="project" value="UniProtKB-EC"/>
</dbReference>
<comment type="catalytic activity">
    <reaction evidence="4">
        <text>DNA(n) + a 2'-deoxyribonucleoside 5'-triphosphate = DNA(n+1) + diphosphate</text>
        <dbReference type="Rhea" id="RHEA:22508"/>
        <dbReference type="Rhea" id="RHEA-COMP:17339"/>
        <dbReference type="Rhea" id="RHEA-COMP:17340"/>
        <dbReference type="ChEBI" id="CHEBI:33019"/>
        <dbReference type="ChEBI" id="CHEBI:61560"/>
        <dbReference type="ChEBI" id="CHEBI:173112"/>
        <dbReference type="EC" id="2.7.7.7"/>
    </reaction>
    <physiologicalReaction direction="left-to-right" evidence="4">
        <dbReference type="Rhea" id="RHEA:22509"/>
    </physiologicalReaction>
</comment>
<sequence>MLDVLVMYVVDLKRGVYYQKCHDPDCRGYRSPLCPIPDNVIARSVSFNVEGNTEGLGHTVVIAMGVL</sequence>
<dbReference type="GO" id="GO:0006264">
    <property type="term" value="P:mitochondrial DNA replication"/>
    <property type="evidence" value="ECO:0007669"/>
    <property type="project" value="TreeGrafter"/>
</dbReference>
<dbReference type="GO" id="GO:0042276">
    <property type="term" value="P:error-prone translesion synthesis"/>
    <property type="evidence" value="ECO:0007669"/>
    <property type="project" value="InterPro"/>
</dbReference>
<gene>
    <name evidence="5" type="ORF">CCAM_LOCUS9352</name>
</gene>